<sequence>MEKSKQPGNIELSTFPTRHINSPDIEEYHEISDDNVDEQINTENKVFNKSNLKTPNDYDFFTKNDTKTDSNKSGNEKTLQKEKSNLMDIINAEIESSILPITDTIVTKTKHNVELQKSYLMKTPRNILIRIPSKCFRSDKSKTTTLSPIFPKFLDNAIERGEEIQVEYMEPVLFEDLVAKNANPVKKYKTKFLDIEIRNIKFQHHHEYSLEKLLTDNLIDYFNRYEQIKKSRHEISREIRINRETKENLKKDLLKISVRKDDLRFDQTVRQYTGKLLHSKEQQKKIFKAEKDVKHKIMSLWSDIEMLREKTKVTLTPYFVEITTTILDDIKYEQEWNDKFNSEFADMLYKLEFEYVNKYLEYKDAKNEQKLQGVEKKKLVKPKLQIDNNAIRVDVENVVNNLIRKEMVQVSIKKNYNILTQILDTNKVLRFHFEIYVDDIFVCESEHYSNANENFNVEFTESFSVQIVPNNQQLTIVLFENEERVSCVDVRLIDIKDNFLNSKLTTVNFVYDRVLKANSKTVGCGNDIKEIAGANKVRLKSSNIFKDTLYTNCDVQFKIGWQTTETQSETLKSSLEIGNKIKRLMNGTEKPHVDVLKDIIGKIYDRDVSNDENLTNRLHRIINSKIRNDNDFLIDENSPDFVRFKLLHLRNIGGFNNIDDKTIPLHSSQITTEQLNCLQREKERNFDLNYLSDKQIEMDPIEIQRFVGAKYVQKINKNILRYLNEHLMRKTHKDVVRDFDLRSLLSKPSTQATVALSSNSKNQLLKESLSKEQEIQINAMRAFNLLDRSLANDENCEKIAGFKVRTLRPFVRVGYHGVSAQTCSAIGCHPTWNHTLRINCKLEPLSTLHINIYDESKETISDTYSDDDDDGQRSRTVHYRYYNKWLGTVQIPLYTVLSLGSLKGVFKITTPPTIFGYETIQNKESNSLIPEINKLMKKDVSYLALSITTSLSKLGGLYNYNVPLEDDYIIKHLNNYINKYANDFPLRNLVLTYIDSSGKNKCVTQYLQPIPLPSREFFPKNPKSCESALSKSSGFSKSSSSKSSGTRRAVDMDSACRDWKDGPSSEVINACLRYVALIPTYDVTDTHVVTLTGVELLKVSHGSPIDHTILLASYFLQIGIKCWIASGLGLPRGLTTYVLIQYDLTVHRFVQATDQLFKSKGFLNKSDGYLWYVFDAVRGERYELRDAGCPLKTVHFVFDEENIWVNMQSSQDTESVSFDLSRSSDWEPVFDNSIFVMRIPAVVDNSFYSAPPNVETLRLLIESKIKTKVQKWRPHIKTIWNRYCSGVLRDTLPHWEYWAFNQTESKPTPSHKLKQLMVTYKIFGFPLNMPFVNTKSVISTVKSTSLHVNDDPNIEFGLGVEVYSYPNNVLSVWVFFASISRV</sequence>
<reference evidence="1 2" key="1">
    <citation type="journal article" date="2021" name="Front. Genet.">
        <title>Chromosome-Level Genome Assembly Reveals Significant Gene Expansion in the Toll and IMD Signaling Pathways of Dendrolimus kikuchii.</title>
        <authorList>
            <person name="Zhou J."/>
            <person name="Wu P."/>
            <person name="Xiong Z."/>
            <person name="Liu N."/>
            <person name="Zhao N."/>
            <person name="Ji M."/>
            <person name="Qiu Y."/>
            <person name="Yang B."/>
        </authorList>
    </citation>
    <scope>NUCLEOTIDE SEQUENCE [LARGE SCALE GENOMIC DNA]</scope>
    <source>
        <strain evidence="1">Ann1</strain>
    </source>
</reference>
<dbReference type="EMBL" id="CM034396">
    <property type="protein sequence ID" value="KAJ0178051.1"/>
    <property type="molecule type" value="Genomic_DNA"/>
</dbReference>
<organism evidence="1 2">
    <name type="scientific">Dendrolimus kikuchii</name>
    <dbReference type="NCBI Taxonomy" id="765133"/>
    <lineage>
        <taxon>Eukaryota</taxon>
        <taxon>Metazoa</taxon>
        <taxon>Ecdysozoa</taxon>
        <taxon>Arthropoda</taxon>
        <taxon>Hexapoda</taxon>
        <taxon>Insecta</taxon>
        <taxon>Pterygota</taxon>
        <taxon>Neoptera</taxon>
        <taxon>Endopterygota</taxon>
        <taxon>Lepidoptera</taxon>
        <taxon>Glossata</taxon>
        <taxon>Ditrysia</taxon>
        <taxon>Bombycoidea</taxon>
        <taxon>Lasiocampidae</taxon>
        <taxon>Dendrolimus</taxon>
    </lineage>
</organism>
<proteinExistence type="predicted"/>
<dbReference type="Proteomes" id="UP000824533">
    <property type="component" value="Linkage Group LG10"/>
</dbReference>
<keyword evidence="2" id="KW-1185">Reference proteome</keyword>
<name>A0ACC1D277_9NEOP</name>
<evidence type="ECO:0000313" key="2">
    <source>
        <dbReference type="Proteomes" id="UP000824533"/>
    </source>
</evidence>
<evidence type="ECO:0000313" key="1">
    <source>
        <dbReference type="EMBL" id="KAJ0178051.1"/>
    </source>
</evidence>
<comment type="caution">
    <text evidence="1">The sequence shown here is derived from an EMBL/GenBank/DDBJ whole genome shotgun (WGS) entry which is preliminary data.</text>
</comment>
<accession>A0ACC1D277</accession>
<protein>
    <submittedName>
        <fullName evidence="1">Uncharacterized protein</fullName>
    </submittedName>
</protein>
<gene>
    <name evidence="1" type="ORF">K1T71_005874</name>
</gene>